<evidence type="ECO:0000313" key="2">
    <source>
        <dbReference type="Proteomes" id="UP001238179"/>
    </source>
</evidence>
<accession>A0AA48KAP6</accession>
<name>A0AA48KAP6_9BACT</name>
<dbReference type="Proteomes" id="UP001238179">
    <property type="component" value="Chromosome"/>
</dbReference>
<gene>
    <name evidence="1" type="ORF">METEAL_08820</name>
</gene>
<dbReference type="AlphaFoldDB" id="A0AA48KAP6"/>
<dbReference type="KEGG" id="msil:METEAL_08820"/>
<proteinExistence type="predicted"/>
<evidence type="ECO:0000313" key="1">
    <source>
        <dbReference type="EMBL" id="BDU71708.1"/>
    </source>
</evidence>
<dbReference type="RefSeq" id="WP_316414611.1">
    <property type="nucleotide sequence ID" value="NZ_AP027080.1"/>
</dbReference>
<keyword evidence="2" id="KW-1185">Reference proteome</keyword>
<organism evidence="1 2">
    <name type="scientific">Mesoterricola silvestris</name>
    <dbReference type="NCBI Taxonomy" id="2927979"/>
    <lineage>
        <taxon>Bacteria</taxon>
        <taxon>Pseudomonadati</taxon>
        <taxon>Acidobacteriota</taxon>
        <taxon>Holophagae</taxon>
        <taxon>Holophagales</taxon>
        <taxon>Holophagaceae</taxon>
        <taxon>Mesoterricola</taxon>
    </lineage>
</organism>
<reference evidence="2" key="1">
    <citation type="journal article" date="2023" name="Int. J. Syst. Evol. Microbiol.">
        <title>Mesoterricola silvestris gen. nov., sp. nov., Mesoterricola sediminis sp. nov., Geothrix oryzae sp. nov., Geothrix edaphica sp. nov., Geothrix rubra sp. nov., and Geothrix limicola sp. nov., six novel members of Acidobacteriota isolated from soils.</title>
        <authorList>
            <person name="Itoh H."/>
            <person name="Sugisawa Y."/>
            <person name="Mise K."/>
            <person name="Xu Z."/>
            <person name="Kuniyasu M."/>
            <person name="Ushijima N."/>
            <person name="Kawano K."/>
            <person name="Kobayashi E."/>
            <person name="Shiratori Y."/>
            <person name="Masuda Y."/>
            <person name="Senoo K."/>
        </authorList>
    </citation>
    <scope>NUCLEOTIDE SEQUENCE [LARGE SCALE GENOMIC DNA]</scope>
    <source>
        <strain evidence="2">W79</strain>
    </source>
</reference>
<dbReference type="EMBL" id="AP027080">
    <property type="protein sequence ID" value="BDU71708.1"/>
    <property type="molecule type" value="Genomic_DNA"/>
</dbReference>
<sequence>MTLPPWFDPAQVILSVDVTAMLAKGVHPLQAVRDTLDACAPGSIVELRSTFEPAPLLEVFRGLGMEVWCEGGPGAFHTCIRKSG</sequence>
<evidence type="ECO:0008006" key="3">
    <source>
        <dbReference type="Google" id="ProtNLM"/>
    </source>
</evidence>
<protein>
    <recommendedName>
        <fullName evidence="3">DUF2249 domain-containing protein</fullName>
    </recommendedName>
</protein>